<dbReference type="Gene3D" id="1.10.1760.20">
    <property type="match status" value="1"/>
</dbReference>
<feature type="transmembrane region" description="Helical" evidence="1">
    <location>
        <begin position="45"/>
        <end position="68"/>
    </location>
</feature>
<dbReference type="Proteomes" id="UP000440713">
    <property type="component" value="Unassembled WGS sequence"/>
</dbReference>
<dbReference type="AlphaFoldDB" id="A0A6N7X253"/>
<dbReference type="EMBL" id="VUNE01000002">
    <property type="protein sequence ID" value="MST62161.1"/>
    <property type="molecule type" value="Genomic_DNA"/>
</dbReference>
<name>A0A6N7X253_9FIRM</name>
<proteinExistence type="predicted"/>
<keyword evidence="1" id="KW-0472">Membrane</keyword>
<gene>
    <name evidence="2" type="ORF">FYJ71_04120</name>
</gene>
<accession>A0A6N7X253</accession>
<sequence>MNSNVSVKKKTNVRKLVIIGVLSGVSIILSLTPLGYIPIGPLNLTIMHIPVIIGAIIEGPLVGMMIGFMFGMTSLVRAFVAPTVISFVLMNPLISVLPRVIMGIATYYVYTILSRIISKEKVSLAITGVVGSLMNTVGVLGSIYLLYGQRYVEAIGKTGSAGKIIGMIAVTNGLPEAILAGVIVSSVVVILKKTNKF</sequence>
<evidence type="ECO:0000313" key="2">
    <source>
        <dbReference type="EMBL" id="MST62161.1"/>
    </source>
</evidence>
<dbReference type="InterPro" id="IPR024529">
    <property type="entry name" value="ECF_trnsprt_substrate-spec"/>
</dbReference>
<dbReference type="RefSeq" id="WP_154537564.1">
    <property type="nucleotide sequence ID" value="NZ_VUNE01000002.1"/>
</dbReference>
<feature type="transmembrane region" description="Helical" evidence="1">
    <location>
        <begin position="16"/>
        <end position="39"/>
    </location>
</feature>
<feature type="transmembrane region" description="Helical" evidence="1">
    <location>
        <begin position="167"/>
        <end position="191"/>
    </location>
</feature>
<keyword evidence="3" id="KW-1185">Reference proteome</keyword>
<reference evidence="2 3" key="1">
    <citation type="submission" date="2019-08" db="EMBL/GenBank/DDBJ databases">
        <title>In-depth cultivation of the pig gut microbiome towards novel bacterial diversity and tailored functional studies.</title>
        <authorList>
            <person name="Wylensek D."/>
            <person name="Hitch T.C.A."/>
            <person name="Clavel T."/>
        </authorList>
    </citation>
    <scope>NUCLEOTIDE SEQUENCE [LARGE SCALE GENOMIC DNA]</scope>
    <source>
        <strain evidence="2 3">WCA-SAB-591-4A-A</strain>
    </source>
</reference>
<keyword evidence="1" id="KW-1133">Transmembrane helix</keyword>
<evidence type="ECO:0000313" key="3">
    <source>
        <dbReference type="Proteomes" id="UP000440713"/>
    </source>
</evidence>
<dbReference type="Pfam" id="PF12822">
    <property type="entry name" value="ECF_trnsprt"/>
    <property type="match status" value="1"/>
</dbReference>
<dbReference type="GO" id="GO:0022857">
    <property type="term" value="F:transmembrane transporter activity"/>
    <property type="evidence" value="ECO:0007669"/>
    <property type="project" value="InterPro"/>
</dbReference>
<comment type="caution">
    <text evidence="2">The sequence shown here is derived from an EMBL/GenBank/DDBJ whole genome shotgun (WGS) entry which is preliminary data.</text>
</comment>
<organism evidence="2 3">
    <name type="scientific">Peptostreptococcus porci</name>
    <dbReference type="NCBI Taxonomy" id="2652282"/>
    <lineage>
        <taxon>Bacteria</taxon>
        <taxon>Bacillati</taxon>
        <taxon>Bacillota</taxon>
        <taxon>Clostridia</taxon>
        <taxon>Peptostreptococcales</taxon>
        <taxon>Peptostreptococcaceae</taxon>
        <taxon>Peptostreptococcus</taxon>
    </lineage>
</organism>
<feature type="transmembrane region" description="Helical" evidence="1">
    <location>
        <begin position="124"/>
        <end position="147"/>
    </location>
</feature>
<protein>
    <submittedName>
        <fullName evidence="2">ECF transporter S component</fullName>
    </submittedName>
</protein>
<evidence type="ECO:0000256" key="1">
    <source>
        <dbReference type="SAM" id="Phobius"/>
    </source>
</evidence>
<keyword evidence="1" id="KW-0812">Transmembrane</keyword>